<dbReference type="SUPFAM" id="SSF52096">
    <property type="entry name" value="ClpP/crotonase"/>
    <property type="match status" value="1"/>
</dbReference>
<gene>
    <name evidence="2" type="ORF">ACFL27_15250</name>
</gene>
<dbReference type="Pfam" id="PF03572">
    <property type="entry name" value="Peptidase_S41"/>
    <property type="match status" value="1"/>
</dbReference>
<evidence type="ECO:0000313" key="3">
    <source>
        <dbReference type="Proteomes" id="UP001594351"/>
    </source>
</evidence>
<dbReference type="EMBL" id="JBHPBY010000200">
    <property type="protein sequence ID" value="MFC1851551.1"/>
    <property type="molecule type" value="Genomic_DNA"/>
</dbReference>
<comment type="caution">
    <text evidence="2">The sequence shown here is derived from an EMBL/GenBank/DDBJ whole genome shotgun (WGS) entry which is preliminary data.</text>
</comment>
<organism evidence="2 3">
    <name type="scientific">candidate division CSSED10-310 bacterium</name>
    <dbReference type="NCBI Taxonomy" id="2855610"/>
    <lineage>
        <taxon>Bacteria</taxon>
        <taxon>Bacteria division CSSED10-310</taxon>
    </lineage>
</organism>
<protein>
    <submittedName>
        <fullName evidence="2">S41 family peptidase</fullName>
    </submittedName>
</protein>
<dbReference type="Proteomes" id="UP001594351">
    <property type="component" value="Unassembled WGS sequence"/>
</dbReference>
<sequence>MIGYLDLREFVDTKYTGDTAVSAMNFFANCNALIIDLRKNGGGWDEMVTFLMAFIIDANESQLLSVSHSKLDGTYYSSIISSYVPGARRADIPTYILTSRSTASAAEGFTHKMKLLNKNVTQVVENTAGAENPVDFLILDDQFILKIPCWRKIFSITESG</sequence>
<dbReference type="PANTHER" id="PTHR11261:SF3">
    <property type="entry name" value="RETINOL-BINDING PROTEIN 3"/>
    <property type="match status" value="1"/>
</dbReference>
<accession>A0ABV6YZQ1</accession>
<feature type="domain" description="Tail specific protease" evidence="1">
    <location>
        <begin position="2"/>
        <end position="148"/>
    </location>
</feature>
<evidence type="ECO:0000259" key="1">
    <source>
        <dbReference type="Pfam" id="PF03572"/>
    </source>
</evidence>
<dbReference type="PANTHER" id="PTHR11261">
    <property type="entry name" value="INTERPHOTORECEPTOR RETINOID-BINDING PROTEIN"/>
    <property type="match status" value="1"/>
</dbReference>
<proteinExistence type="predicted"/>
<keyword evidence="3" id="KW-1185">Reference proteome</keyword>
<dbReference type="InterPro" id="IPR029045">
    <property type="entry name" value="ClpP/crotonase-like_dom_sf"/>
</dbReference>
<dbReference type="Gene3D" id="3.90.226.10">
    <property type="entry name" value="2-enoyl-CoA Hydratase, Chain A, domain 1"/>
    <property type="match status" value="1"/>
</dbReference>
<name>A0ABV6YZQ1_UNCC1</name>
<reference evidence="2 3" key="1">
    <citation type="submission" date="2024-09" db="EMBL/GenBank/DDBJ databases">
        <title>Laminarin stimulates single cell rates of sulfate reduction while oxygen inhibits transcriptomic activity in coastal marine sediment.</title>
        <authorList>
            <person name="Lindsay M."/>
            <person name="Orcutt B."/>
            <person name="Emerson D."/>
            <person name="Stepanauskas R."/>
            <person name="D'Angelo T."/>
        </authorList>
    </citation>
    <scope>NUCLEOTIDE SEQUENCE [LARGE SCALE GENOMIC DNA]</scope>
    <source>
        <strain evidence="2">SAG AM-311-K15</strain>
    </source>
</reference>
<dbReference type="InterPro" id="IPR005151">
    <property type="entry name" value="Tail-specific_protease"/>
</dbReference>
<evidence type="ECO:0000313" key="2">
    <source>
        <dbReference type="EMBL" id="MFC1851551.1"/>
    </source>
</evidence>